<keyword evidence="9 15" id="KW-0547">Nucleotide-binding</keyword>
<evidence type="ECO:0000256" key="1">
    <source>
        <dbReference type="ARBA" id="ARBA00001946"/>
    </source>
</evidence>
<dbReference type="InterPro" id="IPR018274">
    <property type="entry name" value="PEP_util_AS"/>
</dbReference>
<feature type="domain" description="PEP-utilising enzyme mobile" evidence="16">
    <location>
        <begin position="384"/>
        <end position="454"/>
    </location>
</feature>
<comment type="cofactor">
    <cofactor evidence="1 15">
        <name>Mg(2+)</name>
        <dbReference type="ChEBI" id="CHEBI:18420"/>
    </cofactor>
</comment>
<dbReference type="PIRSF" id="PIRSF000854">
    <property type="entry name" value="PEP_synthase"/>
    <property type="match status" value="1"/>
</dbReference>
<evidence type="ECO:0000256" key="3">
    <source>
        <dbReference type="ARBA" id="ARBA00004742"/>
    </source>
</evidence>
<dbReference type="Pfam" id="PF01326">
    <property type="entry name" value="PPDK_N"/>
    <property type="match status" value="1"/>
</dbReference>
<reference evidence="19" key="1">
    <citation type="submission" date="2022-06" db="EMBL/GenBank/DDBJ databases">
        <title>Alkalimarinus sp. nov., isolated from gut of a Alitta virens.</title>
        <authorList>
            <person name="Yang A.I."/>
            <person name="Shin N.-R."/>
        </authorList>
    </citation>
    <scope>NUCLEOTIDE SEQUENCE</scope>
    <source>
        <strain evidence="19">A2M4</strain>
    </source>
</reference>
<dbReference type="InterPro" id="IPR002192">
    <property type="entry name" value="PPDK_AMP/ATP-bd"/>
</dbReference>
<dbReference type="Gene3D" id="3.30.1490.20">
    <property type="entry name" value="ATP-grasp fold, A domain"/>
    <property type="match status" value="1"/>
</dbReference>
<evidence type="ECO:0000313" key="19">
    <source>
        <dbReference type="EMBL" id="UZE94715.1"/>
    </source>
</evidence>
<evidence type="ECO:0000256" key="9">
    <source>
        <dbReference type="ARBA" id="ARBA00022741"/>
    </source>
</evidence>
<evidence type="ECO:0000313" key="20">
    <source>
        <dbReference type="Proteomes" id="UP001163739"/>
    </source>
</evidence>
<evidence type="ECO:0000256" key="7">
    <source>
        <dbReference type="ARBA" id="ARBA00022679"/>
    </source>
</evidence>
<dbReference type="InterPro" id="IPR006319">
    <property type="entry name" value="PEP_synth"/>
</dbReference>
<dbReference type="PANTHER" id="PTHR43030">
    <property type="entry name" value="PHOSPHOENOLPYRUVATE SYNTHASE"/>
    <property type="match status" value="1"/>
</dbReference>
<dbReference type="Gene3D" id="3.30.470.20">
    <property type="entry name" value="ATP-grasp fold, B domain"/>
    <property type="match status" value="1"/>
</dbReference>
<comment type="similarity">
    <text evidence="4 15">Belongs to the PEP-utilizing enzyme family.</text>
</comment>
<evidence type="ECO:0000256" key="6">
    <source>
        <dbReference type="ARBA" id="ARBA00021623"/>
    </source>
</evidence>
<dbReference type="InterPro" id="IPR013815">
    <property type="entry name" value="ATP_grasp_subdomain_1"/>
</dbReference>
<feature type="domain" description="PEP-utilising enzyme C-terminal" evidence="18">
    <location>
        <begin position="481"/>
        <end position="780"/>
    </location>
</feature>
<evidence type="ECO:0000256" key="13">
    <source>
        <dbReference type="ARBA" id="ARBA00033470"/>
    </source>
</evidence>
<evidence type="ECO:0000259" key="16">
    <source>
        <dbReference type="Pfam" id="PF00391"/>
    </source>
</evidence>
<accession>A0ABY6MY10</accession>
<evidence type="ECO:0000256" key="8">
    <source>
        <dbReference type="ARBA" id="ARBA00022723"/>
    </source>
</evidence>
<evidence type="ECO:0000256" key="11">
    <source>
        <dbReference type="ARBA" id="ARBA00022840"/>
    </source>
</evidence>
<keyword evidence="10 15" id="KW-0418">Kinase</keyword>
<dbReference type="NCBIfam" id="NF005057">
    <property type="entry name" value="PRK06464.1"/>
    <property type="match status" value="1"/>
</dbReference>
<keyword evidence="8 15" id="KW-0479">Metal-binding</keyword>
<comment type="function">
    <text evidence="2 15">Catalyzes the phosphorylation of pyruvate to phosphoenolpyruvate.</text>
</comment>
<dbReference type="Gene3D" id="3.50.30.10">
    <property type="entry name" value="Phosphohistidine domain"/>
    <property type="match status" value="1"/>
</dbReference>
<proteinExistence type="inferred from homology"/>
<evidence type="ECO:0000256" key="5">
    <source>
        <dbReference type="ARBA" id="ARBA00011996"/>
    </source>
</evidence>
<keyword evidence="20" id="KW-1185">Reference proteome</keyword>
<feature type="domain" description="Pyruvate phosphate dikinase AMP/ATP-binding" evidence="17">
    <location>
        <begin position="17"/>
        <end position="341"/>
    </location>
</feature>
<dbReference type="InterPro" id="IPR000121">
    <property type="entry name" value="PEP_util_C"/>
</dbReference>
<dbReference type="SUPFAM" id="SSF56059">
    <property type="entry name" value="Glutathione synthetase ATP-binding domain-like"/>
    <property type="match status" value="1"/>
</dbReference>
<keyword evidence="7 15" id="KW-0808">Transferase</keyword>
<dbReference type="InterPro" id="IPR040442">
    <property type="entry name" value="Pyrv_kinase-like_dom_sf"/>
</dbReference>
<evidence type="ECO:0000256" key="15">
    <source>
        <dbReference type="PIRNR" id="PIRNR000854"/>
    </source>
</evidence>
<dbReference type="InterPro" id="IPR015813">
    <property type="entry name" value="Pyrv/PenolPyrv_kinase-like_dom"/>
</dbReference>
<name>A0ABY6MY10_9ALTE</name>
<dbReference type="PANTHER" id="PTHR43030:SF1">
    <property type="entry name" value="PHOSPHOENOLPYRUVATE SYNTHASE"/>
    <property type="match status" value="1"/>
</dbReference>
<dbReference type="Pfam" id="PF02896">
    <property type="entry name" value="PEP-utilizers_C"/>
    <property type="match status" value="1"/>
</dbReference>
<dbReference type="SUPFAM" id="SSF51621">
    <property type="entry name" value="Phosphoenolpyruvate/pyruvate domain"/>
    <property type="match status" value="1"/>
</dbReference>
<evidence type="ECO:0000256" key="14">
    <source>
        <dbReference type="ARBA" id="ARBA00047700"/>
    </source>
</evidence>
<evidence type="ECO:0000256" key="12">
    <source>
        <dbReference type="ARBA" id="ARBA00022842"/>
    </source>
</evidence>
<dbReference type="PROSITE" id="PS00742">
    <property type="entry name" value="PEP_ENZYMES_2"/>
    <property type="match status" value="1"/>
</dbReference>
<dbReference type="RefSeq" id="WP_265046208.1">
    <property type="nucleotide sequence ID" value="NZ_CP100390.1"/>
</dbReference>
<dbReference type="NCBIfam" id="TIGR01418">
    <property type="entry name" value="PEP_synth"/>
    <property type="match status" value="1"/>
</dbReference>
<gene>
    <name evidence="19" type="primary">ppsA</name>
    <name evidence="19" type="ORF">NKI27_11545</name>
</gene>
<dbReference type="PROSITE" id="PS00370">
    <property type="entry name" value="PEP_ENZYMES_PHOS_SITE"/>
    <property type="match status" value="1"/>
</dbReference>
<dbReference type="Gene3D" id="3.20.20.60">
    <property type="entry name" value="Phosphoenolpyruvate-binding domains"/>
    <property type="match status" value="1"/>
</dbReference>
<evidence type="ECO:0000259" key="18">
    <source>
        <dbReference type="Pfam" id="PF02896"/>
    </source>
</evidence>
<dbReference type="EMBL" id="CP100390">
    <property type="protein sequence ID" value="UZE94715.1"/>
    <property type="molecule type" value="Genomic_DNA"/>
</dbReference>
<organism evidence="19 20">
    <name type="scientific">Alkalimarinus alittae</name>
    <dbReference type="NCBI Taxonomy" id="2961619"/>
    <lineage>
        <taxon>Bacteria</taxon>
        <taxon>Pseudomonadati</taxon>
        <taxon>Pseudomonadota</taxon>
        <taxon>Gammaproteobacteria</taxon>
        <taxon>Alteromonadales</taxon>
        <taxon>Alteromonadaceae</taxon>
        <taxon>Alkalimarinus</taxon>
    </lineage>
</organism>
<evidence type="ECO:0000256" key="4">
    <source>
        <dbReference type="ARBA" id="ARBA00007837"/>
    </source>
</evidence>
<dbReference type="GO" id="GO:0008986">
    <property type="term" value="F:pyruvate, water dikinase activity"/>
    <property type="evidence" value="ECO:0007669"/>
    <property type="project" value="UniProtKB-EC"/>
</dbReference>
<dbReference type="Pfam" id="PF00391">
    <property type="entry name" value="PEP-utilizers"/>
    <property type="match status" value="1"/>
</dbReference>
<protein>
    <recommendedName>
        <fullName evidence="6 15">Phosphoenolpyruvate synthase</fullName>
        <shortName evidence="15">PEP synthase</shortName>
        <ecNumber evidence="5 15">2.7.9.2</ecNumber>
    </recommendedName>
    <alternativeName>
        <fullName evidence="13 15">Pyruvate, water dikinase</fullName>
    </alternativeName>
</protein>
<evidence type="ECO:0000256" key="10">
    <source>
        <dbReference type="ARBA" id="ARBA00022777"/>
    </source>
</evidence>
<comment type="catalytic activity">
    <reaction evidence="14 15">
        <text>pyruvate + ATP + H2O = phosphoenolpyruvate + AMP + phosphate + 2 H(+)</text>
        <dbReference type="Rhea" id="RHEA:11364"/>
        <dbReference type="ChEBI" id="CHEBI:15361"/>
        <dbReference type="ChEBI" id="CHEBI:15377"/>
        <dbReference type="ChEBI" id="CHEBI:15378"/>
        <dbReference type="ChEBI" id="CHEBI:30616"/>
        <dbReference type="ChEBI" id="CHEBI:43474"/>
        <dbReference type="ChEBI" id="CHEBI:58702"/>
        <dbReference type="ChEBI" id="CHEBI:456215"/>
        <dbReference type="EC" id="2.7.9.2"/>
    </reaction>
</comment>
<evidence type="ECO:0000256" key="2">
    <source>
        <dbReference type="ARBA" id="ARBA00002988"/>
    </source>
</evidence>
<sequence length="790" mass="86699">MEDYIVSFEHLGIDDVDRVGGKNASLGEMISNLSSMGVSVPGGFATTSHAFREFLTLNNLTEKINTALTQLDVEDVNALAKTGADIRRWVLEAPLPEKLNDAIKQAYADLLDGNESMAVAVRSSATAEDLPDASFAGQQETFLNIVGLDNVKVAVKEVFASLFNDRAISYRVHHGFDHAEVALSAGIQKMVRSETASSGVMFTLDTESGFNGVVFITSSYGLGETVVQGAVNPDEFYVHKKTFEAGRPAILRRNLGSKAIKMIYTDQANAGNSVETIKVDTEQRCLFSITDEEVSELTRQAIIIEKHYKRPMDIEWAKDGDDGKIYIVQARPETVKSRSSGSVLERYLMKETGKVLVEGRSIGHKIGSGPVKVINSVKEMDKVNEGDILVADMTDPDWEPVMKRASAIITDRGGRTCHAAIIARELGVPAVVGCGNGTEKLVDGQNVTVSCAEGDTGFIYEGLLDFELQENNIDSMPALPFNIMMNVGNPDRAFDFQSLPNAGVGLARLEFIINRMIGVHPKALLNFDSLPRETKQIVEKRISGYASPVDFYVEKLVEGISTLAAAFTPKRVIVRLSDFKSNEYANLIGGTIYEPDEENPMLGFRGASRYISETFRDCFELECRAMKKVRDEMGFTNVEIMVPFVRTVGEAKQVVELLEENGLKRGENGLKVIMMCELPANALLAEQFLEYFDGFSIGSNDLTQLTLGIDRDSGIIAHLFDERNEAIRVLLSNAISACKKAGKYVGICGQGPSDHPDFAKWLMEQGIDSVSLNPDSVLDTWFFLADTNVK</sequence>
<dbReference type="InterPro" id="IPR023151">
    <property type="entry name" value="PEP_util_CS"/>
</dbReference>
<comment type="pathway">
    <text evidence="3 15">Carbohydrate biosynthesis; gluconeogenesis.</text>
</comment>
<dbReference type="InterPro" id="IPR036637">
    <property type="entry name" value="Phosphohistidine_dom_sf"/>
</dbReference>
<dbReference type="SUPFAM" id="SSF52009">
    <property type="entry name" value="Phosphohistidine domain"/>
    <property type="match status" value="1"/>
</dbReference>
<keyword evidence="11 15" id="KW-0067">ATP-binding</keyword>
<evidence type="ECO:0000259" key="17">
    <source>
        <dbReference type="Pfam" id="PF01326"/>
    </source>
</evidence>
<keyword evidence="12 15" id="KW-0460">Magnesium</keyword>
<dbReference type="InterPro" id="IPR008279">
    <property type="entry name" value="PEP-util_enz_mobile_dom"/>
</dbReference>
<dbReference type="Proteomes" id="UP001163739">
    <property type="component" value="Chromosome"/>
</dbReference>
<dbReference type="EC" id="2.7.9.2" evidence="5 15"/>